<keyword evidence="14" id="KW-0443">Lipid metabolism</keyword>
<dbReference type="GeneID" id="87756528"/>
<feature type="transmembrane region" description="Helical" evidence="19">
    <location>
        <begin position="140"/>
        <end position="160"/>
    </location>
</feature>
<feature type="transmembrane region" description="Helical" evidence="19">
    <location>
        <begin position="181"/>
        <end position="199"/>
    </location>
</feature>
<evidence type="ECO:0000256" key="2">
    <source>
        <dbReference type="ARBA" id="ARBA00004651"/>
    </source>
</evidence>
<reference evidence="20 21" key="1">
    <citation type="submission" date="2016-10" db="EMBL/GenBank/DDBJ databases">
        <authorList>
            <person name="de Groot N.N."/>
        </authorList>
    </citation>
    <scope>NUCLEOTIDE SEQUENCE [LARGE SCALE GENOMIC DNA]</scope>
    <source>
        <strain evidence="20 21">DSM 15230</strain>
    </source>
</reference>
<comment type="pathway">
    <text evidence="4">Lipid metabolism.</text>
</comment>
<keyword evidence="12 18" id="KW-0548">Nucleotidyltransferase</keyword>
<accession>A0A1G5WQS8</accession>
<comment type="pathway">
    <text evidence="3 18">Phospholipid metabolism; CDP-diacylglycerol biosynthesis; CDP-diacylglycerol from sn-glycerol 3-phosphate: step 3/3.</text>
</comment>
<dbReference type="AlphaFoldDB" id="A0A1G5WQS8"/>
<gene>
    <name evidence="20" type="ORF">SAMN02910343_01542</name>
</gene>
<evidence type="ECO:0000256" key="3">
    <source>
        <dbReference type="ARBA" id="ARBA00005119"/>
    </source>
</evidence>
<evidence type="ECO:0000256" key="15">
    <source>
        <dbReference type="ARBA" id="ARBA00023136"/>
    </source>
</evidence>
<dbReference type="GO" id="GO:0016024">
    <property type="term" value="P:CDP-diacylglycerol biosynthetic process"/>
    <property type="evidence" value="ECO:0007669"/>
    <property type="project" value="UniProtKB-UniPathway"/>
</dbReference>
<dbReference type="RefSeq" id="WP_091365478.1">
    <property type="nucleotide sequence ID" value="NZ_CAUWGZ010000013.1"/>
</dbReference>
<evidence type="ECO:0000256" key="11">
    <source>
        <dbReference type="ARBA" id="ARBA00022692"/>
    </source>
</evidence>
<keyword evidence="8" id="KW-1003">Cell membrane</keyword>
<evidence type="ECO:0000256" key="5">
    <source>
        <dbReference type="ARBA" id="ARBA00010185"/>
    </source>
</evidence>
<evidence type="ECO:0000256" key="16">
    <source>
        <dbReference type="ARBA" id="ARBA00023209"/>
    </source>
</evidence>
<evidence type="ECO:0000256" key="4">
    <source>
        <dbReference type="ARBA" id="ARBA00005189"/>
    </source>
</evidence>
<protein>
    <recommendedName>
        <fullName evidence="7 18">Phosphatidate cytidylyltransferase</fullName>
        <ecNumber evidence="6 18">2.7.7.41</ecNumber>
    </recommendedName>
</protein>
<dbReference type="GO" id="GO:0005886">
    <property type="term" value="C:plasma membrane"/>
    <property type="evidence" value="ECO:0007669"/>
    <property type="project" value="UniProtKB-SubCell"/>
</dbReference>
<feature type="transmembrane region" description="Helical" evidence="19">
    <location>
        <begin position="102"/>
        <end position="120"/>
    </location>
</feature>
<evidence type="ECO:0000313" key="21">
    <source>
        <dbReference type="Proteomes" id="UP000199689"/>
    </source>
</evidence>
<dbReference type="PANTHER" id="PTHR46382">
    <property type="entry name" value="PHOSPHATIDATE CYTIDYLYLTRANSFERASE"/>
    <property type="match status" value="1"/>
</dbReference>
<dbReference type="UniPathway" id="UPA00557">
    <property type="reaction ID" value="UER00614"/>
</dbReference>
<dbReference type="Proteomes" id="UP000199689">
    <property type="component" value="Unassembled WGS sequence"/>
</dbReference>
<evidence type="ECO:0000256" key="10">
    <source>
        <dbReference type="ARBA" id="ARBA00022679"/>
    </source>
</evidence>
<evidence type="ECO:0000256" key="6">
    <source>
        <dbReference type="ARBA" id="ARBA00012487"/>
    </source>
</evidence>
<keyword evidence="17" id="KW-1208">Phospholipid metabolism</keyword>
<evidence type="ECO:0000256" key="9">
    <source>
        <dbReference type="ARBA" id="ARBA00022516"/>
    </source>
</evidence>
<dbReference type="InterPro" id="IPR000374">
    <property type="entry name" value="PC_trans"/>
</dbReference>
<evidence type="ECO:0000256" key="8">
    <source>
        <dbReference type="ARBA" id="ARBA00022475"/>
    </source>
</evidence>
<dbReference type="EC" id="2.7.7.41" evidence="6 18"/>
<keyword evidence="10 18" id="KW-0808">Transferase</keyword>
<keyword evidence="15 19" id="KW-0472">Membrane</keyword>
<sequence>MKVRICTAIVGIIAVLVLVWLGSWPFTAACVAAGIISFREYARMMKEIDVHTFSKSAYAAIIIMLCASGFYSVPVFFAAVCLCFIVMFMICLRVQFQQMQDLFYTILGTLYVGIGVGSLVLLRGGSHLIPSGVEKLDPGIFLILFALIGTWASDSFAYFAGKKFGKTHMAPHISPKKTLEGLIGGAAGAIICCILFSVYAGYPVIYGGILGIVLSIVAPIGDLFESYMKRVCGIKDSGNLLPGHGGMLDRFDSMYFVAPVMVSLLVLIHQL</sequence>
<evidence type="ECO:0000256" key="18">
    <source>
        <dbReference type="RuleBase" id="RU003938"/>
    </source>
</evidence>
<dbReference type="Pfam" id="PF01148">
    <property type="entry name" value="CTP_transf_1"/>
    <property type="match status" value="1"/>
</dbReference>
<dbReference type="PANTHER" id="PTHR46382:SF1">
    <property type="entry name" value="PHOSPHATIDATE CYTIDYLYLTRANSFERASE"/>
    <property type="match status" value="1"/>
</dbReference>
<comment type="subcellular location">
    <subcellularLocation>
        <location evidence="2">Cell membrane</location>
        <topology evidence="2">Multi-pass membrane protein</topology>
    </subcellularLocation>
</comment>
<dbReference type="EMBL" id="FMXA01000028">
    <property type="protein sequence ID" value="SDA60501.1"/>
    <property type="molecule type" value="Genomic_DNA"/>
</dbReference>
<keyword evidence="16" id="KW-0594">Phospholipid biosynthesis</keyword>
<keyword evidence="13 19" id="KW-1133">Transmembrane helix</keyword>
<keyword evidence="11 18" id="KW-0812">Transmembrane</keyword>
<feature type="transmembrane region" description="Helical" evidence="19">
    <location>
        <begin position="205"/>
        <end position="224"/>
    </location>
</feature>
<evidence type="ECO:0000256" key="14">
    <source>
        <dbReference type="ARBA" id="ARBA00023098"/>
    </source>
</evidence>
<evidence type="ECO:0000313" key="20">
    <source>
        <dbReference type="EMBL" id="SDA60501.1"/>
    </source>
</evidence>
<feature type="transmembrane region" description="Helical" evidence="19">
    <location>
        <begin position="57"/>
        <end position="90"/>
    </location>
</feature>
<name>A0A1G5WQS8_9FIRM</name>
<dbReference type="PROSITE" id="PS51257">
    <property type="entry name" value="PROKAR_LIPOPROTEIN"/>
    <property type="match status" value="1"/>
</dbReference>
<keyword evidence="21" id="KW-1185">Reference proteome</keyword>
<evidence type="ECO:0000256" key="13">
    <source>
        <dbReference type="ARBA" id="ARBA00022989"/>
    </source>
</evidence>
<dbReference type="PROSITE" id="PS01315">
    <property type="entry name" value="CDS"/>
    <property type="match status" value="1"/>
</dbReference>
<comment type="catalytic activity">
    <reaction evidence="1 18">
        <text>a 1,2-diacyl-sn-glycero-3-phosphate + CTP + H(+) = a CDP-1,2-diacyl-sn-glycerol + diphosphate</text>
        <dbReference type="Rhea" id="RHEA:16229"/>
        <dbReference type="ChEBI" id="CHEBI:15378"/>
        <dbReference type="ChEBI" id="CHEBI:33019"/>
        <dbReference type="ChEBI" id="CHEBI:37563"/>
        <dbReference type="ChEBI" id="CHEBI:58332"/>
        <dbReference type="ChEBI" id="CHEBI:58608"/>
        <dbReference type="EC" id="2.7.7.41"/>
    </reaction>
</comment>
<evidence type="ECO:0000256" key="7">
    <source>
        <dbReference type="ARBA" id="ARBA00019373"/>
    </source>
</evidence>
<comment type="similarity">
    <text evidence="5 18">Belongs to the CDS family.</text>
</comment>
<evidence type="ECO:0000256" key="12">
    <source>
        <dbReference type="ARBA" id="ARBA00022695"/>
    </source>
</evidence>
<dbReference type="GO" id="GO:0004605">
    <property type="term" value="F:phosphatidate cytidylyltransferase activity"/>
    <property type="evidence" value="ECO:0007669"/>
    <property type="project" value="UniProtKB-EC"/>
</dbReference>
<organism evidence="20 21">
    <name type="scientific">Allisonella histaminiformans</name>
    <dbReference type="NCBI Taxonomy" id="209880"/>
    <lineage>
        <taxon>Bacteria</taxon>
        <taxon>Bacillati</taxon>
        <taxon>Bacillota</taxon>
        <taxon>Negativicutes</taxon>
        <taxon>Veillonellales</taxon>
        <taxon>Veillonellaceae</taxon>
        <taxon>Allisonella</taxon>
    </lineage>
</organism>
<evidence type="ECO:0000256" key="1">
    <source>
        <dbReference type="ARBA" id="ARBA00001698"/>
    </source>
</evidence>
<keyword evidence="9" id="KW-0444">Lipid biosynthesis</keyword>
<proteinExistence type="inferred from homology"/>
<evidence type="ECO:0000256" key="19">
    <source>
        <dbReference type="SAM" id="Phobius"/>
    </source>
</evidence>
<evidence type="ECO:0000256" key="17">
    <source>
        <dbReference type="ARBA" id="ARBA00023264"/>
    </source>
</evidence>
<dbReference type="STRING" id="209880.SAMN02910343_01542"/>
<dbReference type="OrthoDB" id="9799199at2"/>